<dbReference type="InParanoid" id="A0A2J6TPS6"/>
<evidence type="ECO:0000313" key="1">
    <source>
        <dbReference type="EMBL" id="PMD65025.1"/>
    </source>
</evidence>
<dbReference type="EMBL" id="KZ613747">
    <property type="protein sequence ID" value="PMD65025.1"/>
    <property type="molecule type" value="Genomic_DNA"/>
</dbReference>
<keyword evidence="2" id="KW-1185">Reference proteome</keyword>
<proteinExistence type="predicted"/>
<reference evidence="1 2" key="1">
    <citation type="submission" date="2016-04" db="EMBL/GenBank/DDBJ databases">
        <title>A degradative enzymes factory behind the ericoid mycorrhizal symbiosis.</title>
        <authorList>
            <consortium name="DOE Joint Genome Institute"/>
            <person name="Martino E."/>
            <person name="Morin E."/>
            <person name="Grelet G."/>
            <person name="Kuo A."/>
            <person name="Kohler A."/>
            <person name="Daghino S."/>
            <person name="Barry K."/>
            <person name="Choi C."/>
            <person name="Cichocki N."/>
            <person name="Clum A."/>
            <person name="Copeland A."/>
            <person name="Hainaut M."/>
            <person name="Haridas S."/>
            <person name="Labutti K."/>
            <person name="Lindquist E."/>
            <person name="Lipzen A."/>
            <person name="Khouja H.-R."/>
            <person name="Murat C."/>
            <person name="Ohm R."/>
            <person name="Olson A."/>
            <person name="Spatafora J."/>
            <person name="Veneault-Fourrey C."/>
            <person name="Henrissat B."/>
            <person name="Grigoriev I."/>
            <person name="Martin F."/>
            <person name="Perotto S."/>
        </authorList>
    </citation>
    <scope>NUCLEOTIDE SEQUENCE [LARGE SCALE GENOMIC DNA]</scope>
    <source>
        <strain evidence="1 2">E</strain>
    </source>
</reference>
<dbReference type="Proteomes" id="UP000235371">
    <property type="component" value="Unassembled WGS sequence"/>
</dbReference>
<evidence type="ECO:0000313" key="2">
    <source>
        <dbReference type="Proteomes" id="UP000235371"/>
    </source>
</evidence>
<organism evidence="1 2">
    <name type="scientific">Hyaloscypha bicolor E</name>
    <dbReference type="NCBI Taxonomy" id="1095630"/>
    <lineage>
        <taxon>Eukaryota</taxon>
        <taxon>Fungi</taxon>
        <taxon>Dikarya</taxon>
        <taxon>Ascomycota</taxon>
        <taxon>Pezizomycotina</taxon>
        <taxon>Leotiomycetes</taxon>
        <taxon>Helotiales</taxon>
        <taxon>Hyaloscyphaceae</taxon>
        <taxon>Hyaloscypha</taxon>
        <taxon>Hyaloscypha bicolor</taxon>
    </lineage>
</organism>
<accession>A0A2J6TPS6</accession>
<dbReference type="OrthoDB" id="10568705at2759"/>
<name>A0A2J6TPS6_9HELO</name>
<dbReference type="GeneID" id="36590627"/>
<dbReference type="RefSeq" id="XP_024741929.1">
    <property type="nucleotide sequence ID" value="XM_024882550.1"/>
</dbReference>
<dbReference type="AlphaFoldDB" id="A0A2J6TPS6"/>
<protein>
    <submittedName>
        <fullName evidence="1">Uncharacterized protein</fullName>
    </submittedName>
</protein>
<sequence length="184" mass="20026">MGESGVGDPFINVRQQVGSSGPSAYPPVTFARSHVRTVATRTAWSGLLCYRKAPGCLLAAGCYCSCCPVSSLAASADARRDHGQDERIHSLCQFARSRTDRTTARGCKARATSRLRDNTLDPRRIRSNALRQRRAPFQVAPSHDEKRGDGTAALDIFAPRNGFPAALRRSAALRIKEWPTANLS</sequence>
<gene>
    <name evidence="1" type="ORF">K444DRAFT_625635</name>
</gene>